<evidence type="ECO:0000256" key="1">
    <source>
        <dbReference type="SAM" id="MobiDB-lite"/>
    </source>
</evidence>
<keyword evidence="3" id="KW-1185">Reference proteome</keyword>
<dbReference type="Pfam" id="PF05965">
    <property type="entry name" value="FYRC"/>
    <property type="match status" value="1"/>
</dbReference>
<dbReference type="Gene3D" id="3.30.160.360">
    <property type="match status" value="1"/>
</dbReference>
<gene>
    <name evidence="2" type="ORF">H4219_000542</name>
</gene>
<proteinExistence type="predicted"/>
<sequence>MLSEYEKQRLENIRQNAELLKSLGLAEQHPADSVGGGGIGRASAQNKRRRSLSASDGSVTAYPSDNSDPDIDDYNQAKKRIKISPNSNGGGHVISKQRKRLRDNHAVLFRRQSRRLQGEKPEDLSEFEIENVNRDGKEPPPAVLLEKRSQFSVTEALQKVQEIQNGLELPYKLGYKASKPHFNQQFYMEIEKGDQGPIFVVWAGNSGTKWRGHTPTQPWTKACLRYSSKSTRVSGPLFFGFSDPITQTLISSLDGYQEWDDVQKSSEKDSNDGDNNNE</sequence>
<dbReference type="GO" id="GO:0005634">
    <property type="term" value="C:nucleus"/>
    <property type="evidence" value="ECO:0007669"/>
    <property type="project" value="InterPro"/>
</dbReference>
<dbReference type="PROSITE" id="PS51543">
    <property type="entry name" value="FYRC"/>
    <property type="match status" value="1"/>
</dbReference>
<organism evidence="2 3">
    <name type="scientific">Mycoemilia scoparia</name>
    <dbReference type="NCBI Taxonomy" id="417184"/>
    <lineage>
        <taxon>Eukaryota</taxon>
        <taxon>Fungi</taxon>
        <taxon>Fungi incertae sedis</taxon>
        <taxon>Zoopagomycota</taxon>
        <taxon>Kickxellomycotina</taxon>
        <taxon>Kickxellomycetes</taxon>
        <taxon>Kickxellales</taxon>
        <taxon>Kickxellaceae</taxon>
        <taxon>Mycoemilia</taxon>
    </lineage>
</organism>
<dbReference type="InterPro" id="IPR003889">
    <property type="entry name" value="FYrich_C"/>
</dbReference>
<dbReference type="Proteomes" id="UP001150538">
    <property type="component" value="Unassembled WGS sequence"/>
</dbReference>
<name>A0A9W8ABJ5_9FUNG</name>
<dbReference type="AlphaFoldDB" id="A0A9W8ABJ5"/>
<feature type="region of interest" description="Disordered" evidence="1">
    <location>
        <begin position="112"/>
        <end position="141"/>
    </location>
</feature>
<feature type="region of interest" description="Disordered" evidence="1">
    <location>
        <begin position="80"/>
        <end position="99"/>
    </location>
</feature>
<feature type="compositionally biased region" description="Polar residues" evidence="1">
    <location>
        <begin position="52"/>
        <end position="66"/>
    </location>
</feature>
<reference evidence="2" key="1">
    <citation type="submission" date="2022-07" db="EMBL/GenBank/DDBJ databases">
        <title>Phylogenomic reconstructions and comparative analyses of Kickxellomycotina fungi.</title>
        <authorList>
            <person name="Reynolds N.K."/>
            <person name="Stajich J.E."/>
            <person name="Barry K."/>
            <person name="Grigoriev I.V."/>
            <person name="Crous P."/>
            <person name="Smith M.E."/>
        </authorList>
    </citation>
    <scope>NUCLEOTIDE SEQUENCE</scope>
    <source>
        <strain evidence="2">NBRC 100468</strain>
    </source>
</reference>
<accession>A0A9W8ABJ5</accession>
<comment type="caution">
    <text evidence="2">The sequence shown here is derived from an EMBL/GenBank/DDBJ whole genome shotgun (WGS) entry which is preliminary data.</text>
</comment>
<feature type="region of interest" description="Disordered" evidence="1">
    <location>
        <begin position="28"/>
        <end position="73"/>
    </location>
</feature>
<dbReference type="EMBL" id="JANBPU010000004">
    <property type="protein sequence ID" value="KAJ1921505.1"/>
    <property type="molecule type" value="Genomic_DNA"/>
</dbReference>
<dbReference type="OrthoDB" id="1928087at2759"/>
<evidence type="ECO:0000313" key="3">
    <source>
        <dbReference type="Proteomes" id="UP001150538"/>
    </source>
</evidence>
<protein>
    <submittedName>
        <fullName evidence="2">Uncharacterized protein</fullName>
    </submittedName>
</protein>
<evidence type="ECO:0000313" key="2">
    <source>
        <dbReference type="EMBL" id="KAJ1921505.1"/>
    </source>
</evidence>